<evidence type="ECO:0000256" key="1">
    <source>
        <dbReference type="ARBA" id="ARBA00022723"/>
    </source>
</evidence>
<evidence type="ECO:0000313" key="4">
    <source>
        <dbReference type="Proteomes" id="UP000251075"/>
    </source>
</evidence>
<dbReference type="InterPro" id="IPR050963">
    <property type="entry name" value="Sirohydro_Cobaltochel/CbiX"/>
</dbReference>
<dbReference type="InterPro" id="IPR002762">
    <property type="entry name" value="CbiX-like"/>
</dbReference>
<evidence type="ECO:0008006" key="5">
    <source>
        <dbReference type="Google" id="ProtNLM"/>
    </source>
</evidence>
<dbReference type="EMBL" id="PGTO01000002">
    <property type="protein sequence ID" value="RAU23518.1"/>
    <property type="molecule type" value="Genomic_DNA"/>
</dbReference>
<dbReference type="OrthoDB" id="7345302at2"/>
<dbReference type="Proteomes" id="UP000251075">
    <property type="component" value="Unassembled WGS sequence"/>
</dbReference>
<sequence length="254" mass="26282">MAMTTSALVLVGHGSTRHPDGAAPVLALADDIRRSGRFAQVAAVFMKQSPKLAEAEAMVNAATVFVVPVFAGKGYYTDTLIPREMGLVGPITERGGRRFIYTAPAGTHPRIPGVLACRAEGVATGAGMVVAETTLLLIAHGSSRPGGAGETPRAIAAAMAAMNRFAEIVLVFLEQEPKAETWASLATCRDVVALPLLVAQGMHASQDIPPLFGLENGNRGPVQSQGHRVVLGTGLGAEPELVDIILEMAAAASA</sequence>
<dbReference type="AlphaFoldDB" id="A0A364P2D7"/>
<proteinExistence type="predicted"/>
<keyword evidence="2" id="KW-0456">Lyase</keyword>
<protein>
    <recommendedName>
        <fullName evidence="5">Cobalamin biosynthesis protein CbiX</fullName>
    </recommendedName>
</protein>
<keyword evidence="4" id="KW-1185">Reference proteome</keyword>
<dbReference type="PANTHER" id="PTHR33542:SF3">
    <property type="entry name" value="SIROHYDROCHLORIN FERROCHELATASE, CHLOROPLASTIC"/>
    <property type="match status" value="1"/>
</dbReference>
<dbReference type="GO" id="GO:0016829">
    <property type="term" value="F:lyase activity"/>
    <property type="evidence" value="ECO:0007669"/>
    <property type="project" value="UniProtKB-KW"/>
</dbReference>
<evidence type="ECO:0000313" key="3">
    <source>
        <dbReference type="EMBL" id="RAU23518.1"/>
    </source>
</evidence>
<dbReference type="NCBIfam" id="NF002671">
    <property type="entry name" value="PRK02395.1-3"/>
    <property type="match status" value="1"/>
</dbReference>
<evidence type="ECO:0000256" key="2">
    <source>
        <dbReference type="ARBA" id="ARBA00023239"/>
    </source>
</evidence>
<dbReference type="GO" id="GO:0046872">
    <property type="term" value="F:metal ion binding"/>
    <property type="evidence" value="ECO:0007669"/>
    <property type="project" value="UniProtKB-KW"/>
</dbReference>
<accession>A0A364P2D7</accession>
<dbReference type="Pfam" id="PF01903">
    <property type="entry name" value="CbiX"/>
    <property type="match status" value="2"/>
</dbReference>
<comment type="caution">
    <text evidence="3">The sequence shown here is derived from an EMBL/GenBank/DDBJ whole genome shotgun (WGS) entry which is preliminary data.</text>
</comment>
<dbReference type="PANTHER" id="PTHR33542">
    <property type="entry name" value="SIROHYDROCHLORIN FERROCHELATASE, CHLOROPLASTIC"/>
    <property type="match status" value="1"/>
</dbReference>
<name>A0A364P2D7_9PROT</name>
<dbReference type="SUPFAM" id="SSF53800">
    <property type="entry name" value="Chelatase"/>
    <property type="match status" value="2"/>
</dbReference>
<gene>
    <name evidence="3" type="ORF">CU669_04450</name>
</gene>
<organism evidence="3 4">
    <name type="scientific">Paramagnetospirillum kuznetsovii</name>
    <dbReference type="NCBI Taxonomy" id="2053833"/>
    <lineage>
        <taxon>Bacteria</taxon>
        <taxon>Pseudomonadati</taxon>
        <taxon>Pseudomonadota</taxon>
        <taxon>Alphaproteobacteria</taxon>
        <taxon>Rhodospirillales</taxon>
        <taxon>Magnetospirillaceae</taxon>
        <taxon>Paramagnetospirillum</taxon>
    </lineage>
</organism>
<dbReference type="Gene3D" id="3.40.50.1400">
    <property type="match status" value="2"/>
</dbReference>
<dbReference type="CDD" id="cd03416">
    <property type="entry name" value="CbiX_SirB_N"/>
    <property type="match status" value="1"/>
</dbReference>
<keyword evidence="1" id="KW-0479">Metal-binding</keyword>
<reference evidence="3 4" key="1">
    <citation type="submission" date="2017-11" db="EMBL/GenBank/DDBJ databases">
        <title>Draft genome sequence of magnetotactic bacterium Magnetospirillum kuznetsovii LBB-42.</title>
        <authorList>
            <person name="Grouzdev D.S."/>
            <person name="Rysina M.S."/>
            <person name="Baslerov R.V."/>
            <person name="Koziaeva V."/>
        </authorList>
    </citation>
    <scope>NUCLEOTIDE SEQUENCE [LARGE SCALE GENOMIC DNA]</scope>
    <source>
        <strain evidence="3 4">LBB-42</strain>
    </source>
</reference>